<keyword evidence="3" id="KW-1185">Reference proteome</keyword>
<feature type="transmembrane region" description="Helical" evidence="1">
    <location>
        <begin position="6"/>
        <end position="24"/>
    </location>
</feature>
<evidence type="ECO:0000313" key="3">
    <source>
        <dbReference type="Proteomes" id="UP001196661"/>
    </source>
</evidence>
<keyword evidence="1" id="KW-0812">Transmembrane</keyword>
<name>A0ABS5Y5H5_9CYAN</name>
<proteinExistence type="predicted"/>
<reference evidence="2 3" key="1">
    <citation type="journal article" date="2021" name="Mar. Drugs">
        <title>Genome Reduction and Secondary Metabolism of the Marine Sponge-Associated Cyanobacterium Leptothoe.</title>
        <authorList>
            <person name="Konstantinou D."/>
            <person name="Popin R.V."/>
            <person name="Fewer D.P."/>
            <person name="Sivonen K."/>
            <person name="Gkelis S."/>
        </authorList>
    </citation>
    <scope>NUCLEOTIDE SEQUENCE [LARGE SCALE GENOMIC DNA]</scope>
    <source>
        <strain evidence="2 3">TAU-MAC 1615</strain>
    </source>
</reference>
<dbReference type="EMBL" id="JADOER010000009">
    <property type="protein sequence ID" value="MBT9312614.1"/>
    <property type="molecule type" value="Genomic_DNA"/>
</dbReference>
<keyword evidence="1" id="KW-1133">Transmembrane helix</keyword>
<evidence type="ECO:0000313" key="2">
    <source>
        <dbReference type="EMBL" id="MBT9312614.1"/>
    </source>
</evidence>
<organism evidence="2 3">
    <name type="scientific">Leptothoe kymatousa TAU-MAC 1615</name>
    <dbReference type="NCBI Taxonomy" id="2364775"/>
    <lineage>
        <taxon>Bacteria</taxon>
        <taxon>Bacillati</taxon>
        <taxon>Cyanobacteriota</taxon>
        <taxon>Cyanophyceae</taxon>
        <taxon>Nodosilineales</taxon>
        <taxon>Cymatolegaceae</taxon>
        <taxon>Leptothoe</taxon>
        <taxon>Leptothoe kymatousa</taxon>
    </lineage>
</organism>
<accession>A0ABS5Y5H5</accession>
<keyword evidence="1" id="KW-0472">Membrane</keyword>
<dbReference type="RefSeq" id="WP_215618508.1">
    <property type="nucleotide sequence ID" value="NZ_JADOER010000009.1"/>
</dbReference>
<protein>
    <submittedName>
        <fullName evidence="2">Uncharacterized protein</fullName>
    </submittedName>
</protein>
<comment type="caution">
    <text evidence="2">The sequence shown here is derived from an EMBL/GenBank/DDBJ whole genome shotgun (WGS) entry which is preliminary data.</text>
</comment>
<evidence type="ECO:0000256" key="1">
    <source>
        <dbReference type="SAM" id="Phobius"/>
    </source>
</evidence>
<sequence>MINALGFAATLIAAVGLALLWLMLGFDRQKNMIVTGDGVFGSSRQYADIDGQTMLGQTAHRSMASLLG</sequence>
<dbReference type="Proteomes" id="UP001196661">
    <property type="component" value="Unassembled WGS sequence"/>
</dbReference>
<gene>
    <name evidence="2" type="ORF">IXB28_10390</name>
</gene>